<keyword evidence="4" id="KW-1185">Reference proteome</keyword>
<feature type="region of interest" description="Disordered" evidence="1">
    <location>
        <begin position="156"/>
        <end position="184"/>
    </location>
</feature>
<keyword evidence="2" id="KW-0812">Transmembrane</keyword>
<protein>
    <submittedName>
        <fullName evidence="3">Uncharacterized protein</fullName>
    </submittedName>
</protein>
<feature type="compositionally biased region" description="Gly residues" evidence="1">
    <location>
        <begin position="473"/>
        <end position="482"/>
    </location>
</feature>
<feature type="compositionally biased region" description="Basic and acidic residues" evidence="1">
    <location>
        <begin position="174"/>
        <end position="184"/>
    </location>
</feature>
<feature type="transmembrane region" description="Helical" evidence="2">
    <location>
        <begin position="125"/>
        <end position="145"/>
    </location>
</feature>
<dbReference type="PANTHER" id="PTHR42032">
    <property type="entry name" value="YALI0E30679P"/>
    <property type="match status" value="1"/>
</dbReference>
<dbReference type="EMBL" id="JAHCVI010000001">
    <property type="protein sequence ID" value="KAG7290317.1"/>
    <property type="molecule type" value="Genomic_DNA"/>
</dbReference>
<name>A0AAD4F2I5_9PEZI</name>
<evidence type="ECO:0000256" key="2">
    <source>
        <dbReference type="SAM" id="Phobius"/>
    </source>
</evidence>
<feature type="region of interest" description="Disordered" evidence="1">
    <location>
        <begin position="1"/>
        <end position="54"/>
    </location>
</feature>
<gene>
    <name evidence="3" type="ORF">NEMBOFW57_000316</name>
</gene>
<feature type="transmembrane region" description="Helical" evidence="2">
    <location>
        <begin position="96"/>
        <end position="113"/>
    </location>
</feature>
<reference evidence="3" key="1">
    <citation type="submission" date="2023-02" db="EMBL/GenBank/DDBJ databases">
        <authorList>
            <person name="Palmer J.M."/>
        </authorList>
    </citation>
    <scope>NUCLEOTIDE SEQUENCE</scope>
    <source>
        <strain evidence="3">FW57</strain>
    </source>
</reference>
<proteinExistence type="predicted"/>
<feature type="transmembrane region" description="Helical" evidence="2">
    <location>
        <begin position="204"/>
        <end position="221"/>
    </location>
</feature>
<dbReference type="Proteomes" id="UP001197093">
    <property type="component" value="Unassembled WGS sequence"/>
</dbReference>
<evidence type="ECO:0000313" key="3">
    <source>
        <dbReference type="EMBL" id="KAG7290317.1"/>
    </source>
</evidence>
<comment type="caution">
    <text evidence="3">The sequence shown here is derived from an EMBL/GenBank/DDBJ whole genome shotgun (WGS) entry which is preliminary data.</text>
</comment>
<dbReference type="AlphaFoldDB" id="A0AAD4F2I5"/>
<feature type="region of interest" description="Disordered" evidence="1">
    <location>
        <begin position="465"/>
        <end position="501"/>
    </location>
</feature>
<evidence type="ECO:0000256" key="1">
    <source>
        <dbReference type="SAM" id="MobiDB-lite"/>
    </source>
</evidence>
<accession>A0AAD4F2I5</accession>
<evidence type="ECO:0000313" key="4">
    <source>
        <dbReference type="Proteomes" id="UP001197093"/>
    </source>
</evidence>
<sequence>MAPKSKSRSTGGPAVGESSSSAPETLRRRSTVPGPDAARRPSAAGLHASELLSEDRSRRRSSTFSTYTFSEVNRDFQEEIVDPGPKLETTRRTWKALLPVLFAVIPPVAGLLFKNGADFFTDLTLLGLASIFLHWSTTAPWKWYFAAQQVREDKEAELERTSDLNDDTPPSEPGSEKKTPSPAEKFEELRQVNVALERLRRLEVTALISCFLGPAAGSYMLCFVRDHLSRPSGGIVSNFNVGIFLLAAEVRPLSHSIKLLLAHTLHLQQIVNSNPYRMLRMTPERYNAILSRIEDLEARVLAPQPESFQPDGSTTPKPRACVCEGCICGADDNNSTNPQQQKQKAATARQQLREDVARDVRAAITPEIDAVVRAVRRYEKKTSTLTTDTDQRLLALQRRLDDAIAVSAMVARNHADRWSLGRAVTGGGMYVASIPMAVTAYGMGLVLAPLNWVLSRAAGRERERKVITKAGETTGGGRGGATGRKQIGGLKSAMKQGARDA</sequence>
<feature type="transmembrane region" description="Helical" evidence="2">
    <location>
        <begin position="429"/>
        <end position="454"/>
    </location>
</feature>
<organism evidence="3 4">
    <name type="scientific">Staphylotrichum longicolle</name>
    <dbReference type="NCBI Taxonomy" id="669026"/>
    <lineage>
        <taxon>Eukaryota</taxon>
        <taxon>Fungi</taxon>
        <taxon>Dikarya</taxon>
        <taxon>Ascomycota</taxon>
        <taxon>Pezizomycotina</taxon>
        <taxon>Sordariomycetes</taxon>
        <taxon>Sordariomycetidae</taxon>
        <taxon>Sordariales</taxon>
        <taxon>Chaetomiaceae</taxon>
        <taxon>Staphylotrichum</taxon>
    </lineage>
</organism>
<keyword evidence="2" id="KW-1133">Transmembrane helix</keyword>
<dbReference type="PANTHER" id="PTHR42032:SF1">
    <property type="entry name" value="YALI0E30679P"/>
    <property type="match status" value="1"/>
</dbReference>
<keyword evidence="2" id="KW-0472">Membrane</keyword>